<dbReference type="Proteomes" id="UP001642487">
    <property type="component" value="Chromosome 5"/>
</dbReference>
<feature type="domain" description="Calcineurin-like phosphoesterase" evidence="1">
    <location>
        <begin position="40"/>
        <end position="149"/>
    </location>
</feature>
<dbReference type="PANTHER" id="PTHR47474:SF1">
    <property type="entry name" value="TYROSINE-PROTEIN PHOSPHATASE RLPH2"/>
    <property type="match status" value="1"/>
</dbReference>
<dbReference type="PRINTS" id="PR00114">
    <property type="entry name" value="STPHPHTASE"/>
</dbReference>
<accession>A0ABP0YWF7</accession>
<dbReference type="EMBL" id="OZ021739">
    <property type="protein sequence ID" value="CAK9323075.1"/>
    <property type="molecule type" value="Genomic_DNA"/>
</dbReference>
<dbReference type="InterPro" id="IPR029052">
    <property type="entry name" value="Metallo-depent_PP-like"/>
</dbReference>
<dbReference type="InterPro" id="IPR006186">
    <property type="entry name" value="Ser/Thr-sp_prot-phosphatase"/>
</dbReference>
<dbReference type="PANTHER" id="PTHR47474">
    <property type="entry name" value="TYROSINE-PROTEIN PHOSPHATASE RLPH2"/>
    <property type="match status" value="1"/>
</dbReference>
<dbReference type="Gene3D" id="3.60.21.10">
    <property type="match status" value="1"/>
</dbReference>
<dbReference type="Pfam" id="PF00149">
    <property type="entry name" value="Metallophos"/>
    <property type="match status" value="1"/>
</dbReference>
<gene>
    <name evidence="2" type="ORF">CITCOLO1_LOCUS15246</name>
</gene>
<keyword evidence="3" id="KW-1185">Reference proteome</keyword>
<organism evidence="2 3">
    <name type="scientific">Citrullus colocynthis</name>
    <name type="common">colocynth</name>
    <dbReference type="NCBI Taxonomy" id="252529"/>
    <lineage>
        <taxon>Eukaryota</taxon>
        <taxon>Viridiplantae</taxon>
        <taxon>Streptophyta</taxon>
        <taxon>Embryophyta</taxon>
        <taxon>Tracheophyta</taxon>
        <taxon>Spermatophyta</taxon>
        <taxon>Magnoliopsida</taxon>
        <taxon>eudicotyledons</taxon>
        <taxon>Gunneridae</taxon>
        <taxon>Pentapetalae</taxon>
        <taxon>rosids</taxon>
        <taxon>fabids</taxon>
        <taxon>Cucurbitales</taxon>
        <taxon>Cucurbitaceae</taxon>
        <taxon>Benincaseae</taxon>
        <taxon>Citrullus</taxon>
    </lineage>
</organism>
<protein>
    <recommendedName>
        <fullName evidence="1">Calcineurin-like phosphoesterase domain-containing protein</fullName>
    </recommendedName>
</protein>
<name>A0ABP0YWF7_9ROSI</name>
<evidence type="ECO:0000259" key="1">
    <source>
        <dbReference type="Pfam" id="PF00149"/>
    </source>
</evidence>
<dbReference type="SUPFAM" id="SSF56300">
    <property type="entry name" value="Metallo-dependent phosphatases"/>
    <property type="match status" value="1"/>
</dbReference>
<reference evidence="2 3" key="1">
    <citation type="submission" date="2024-03" db="EMBL/GenBank/DDBJ databases">
        <authorList>
            <person name="Gkanogiannis A."/>
            <person name="Becerra Lopez-Lavalle L."/>
        </authorList>
    </citation>
    <scope>NUCLEOTIDE SEQUENCE [LARGE SCALE GENOMIC DNA]</scope>
</reference>
<evidence type="ECO:0000313" key="2">
    <source>
        <dbReference type="EMBL" id="CAK9323075.1"/>
    </source>
</evidence>
<sequence>MGSTSVSIIAAASAKRSSPHRLIVNPMSHSDQISANTRVVCCIGDVHGYITKLQNLWSNLESSIQPSDFNSALIIFLGDYCDRGSNTREVIDFLVNLPSRYPNQKHVFLTGNHDFAFAAFLGILPPPADGSPFSDTWTQFEENEEREGWFRGEGYENMHVQGRRWAGKITVKTNLAKGTDYQGSIYDAGPTFESYGVPHGSADLVKAVPDEHKKFLSNMAWVHEEDDVCLETKDGIKHYKLIAVHAGLERGKDVQEQLNSLKAKDTKVPKIECLSGRKNVWDIPNELSEKPIIVVSGHHGKLHIDGLRLIIDEGGGFKDKPVAAIVLPSMKIVRDTDNMKQ</sequence>
<dbReference type="InterPro" id="IPR004843">
    <property type="entry name" value="Calcineurin-like_PHP"/>
</dbReference>
<proteinExistence type="predicted"/>
<evidence type="ECO:0000313" key="3">
    <source>
        <dbReference type="Proteomes" id="UP001642487"/>
    </source>
</evidence>